<proteinExistence type="predicted"/>
<dbReference type="eggNOG" id="ENOG502Z8JN">
    <property type="taxonomic scope" value="Bacteria"/>
</dbReference>
<evidence type="ECO:0000313" key="1">
    <source>
        <dbReference type="EMBL" id="AEE50135.1"/>
    </source>
</evidence>
<name>F4KU38_HALH1</name>
<dbReference type="HOGENOM" id="CLU_049028_1_0_10"/>
<evidence type="ECO:0000313" key="2">
    <source>
        <dbReference type="Proteomes" id="UP000008461"/>
    </source>
</evidence>
<organism evidence="1 2">
    <name type="scientific">Haliscomenobacter hydrossis (strain ATCC 27775 / DSM 1100 / LMG 10767 / O)</name>
    <dbReference type="NCBI Taxonomy" id="760192"/>
    <lineage>
        <taxon>Bacteria</taxon>
        <taxon>Pseudomonadati</taxon>
        <taxon>Bacteroidota</taxon>
        <taxon>Saprospiria</taxon>
        <taxon>Saprospirales</taxon>
        <taxon>Haliscomenobacteraceae</taxon>
        <taxon>Haliscomenobacter</taxon>
    </lineage>
</organism>
<sequence>MPYQKSTRLPAERASKIGHLDVIKSPLVQQLIQDFNDPEYEDDLPTTDWQPLPTGGKELKLIFSSDGSIQEIEWPNPPYKALAFVKTALLKLDYYAIAKLDKDNPNPFALKDLMEKSALFHATAFPLRNVSITGKSIFNAIREIIFHSLKDQGKDDSLEGAMLETLKWLVYEKWKPNSNKKLDDFGCPHCLHETKQNHATLPFDQERGQCPNCHEEIFVSDVLGLHYSMVEDYAKKEVATDYMSVAETLMIFTPIRYFWTYDREVLKECLFIKDGPLSLRATLSKLAAPIRNFFKYAKEQGIEIAMIGQEKSGLFFDHLQLIGKSAPEHSIFIPNNDYIRKEVQHMNAEGTYGIHTNYGAKLFVKMDRYHKMVLNIPTGEKGEFVESPSAEHLIKIKDIAATLPKIISNRFEGALLPIEMANGVASLSTYPSAKALELFADGGKIT</sequence>
<gene>
    <name evidence="1" type="ordered locus">Halhy_2255</name>
</gene>
<dbReference type="KEGG" id="hhy:Halhy_2255"/>
<dbReference type="EMBL" id="CP002691">
    <property type="protein sequence ID" value="AEE50135.1"/>
    <property type="molecule type" value="Genomic_DNA"/>
</dbReference>
<dbReference type="STRING" id="760192.Halhy_2255"/>
<evidence type="ECO:0008006" key="3">
    <source>
        <dbReference type="Google" id="ProtNLM"/>
    </source>
</evidence>
<keyword evidence="2" id="KW-1185">Reference proteome</keyword>
<dbReference type="OrthoDB" id="3192540at2"/>
<reference evidence="1 2" key="1">
    <citation type="journal article" date="2011" name="Stand. Genomic Sci.">
        <title>Complete genome sequence of Haliscomenobacter hydrossis type strain (O).</title>
        <authorList>
            <consortium name="US DOE Joint Genome Institute (JGI-PGF)"/>
            <person name="Daligault H."/>
            <person name="Lapidus A."/>
            <person name="Zeytun A."/>
            <person name="Nolan M."/>
            <person name="Lucas S."/>
            <person name="Del Rio T.G."/>
            <person name="Tice H."/>
            <person name="Cheng J.F."/>
            <person name="Tapia R."/>
            <person name="Han C."/>
            <person name="Goodwin L."/>
            <person name="Pitluck S."/>
            <person name="Liolios K."/>
            <person name="Pagani I."/>
            <person name="Ivanova N."/>
            <person name="Huntemann M."/>
            <person name="Mavromatis K."/>
            <person name="Mikhailova N."/>
            <person name="Pati A."/>
            <person name="Chen A."/>
            <person name="Palaniappan K."/>
            <person name="Land M."/>
            <person name="Hauser L."/>
            <person name="Brambilla E.M."/>
            <person name="Rohde M."/>
            <person name="Verbarg S."/>
            <person name="Goker M."/>
            <person name="Bristow J."/>
            <person name="Eisen J.A."/>
            <person name="Markowitz V."/>
            <person name="Hugenholtz P."/>
            <person name="Kyrpides N.C."/>
            <person name="Klenk H.P."/>
            <person name="Woyke T."/>
        </authorList>
    </citation>
    <scope>NUCLEOTIDE SEQUENCE [LARGE SCALE GENOMIC DNA]</scope>
    <source>
        <strain evidence="2">ATCC 27775 / DSM 1100 / LMG 10767 / O</strain>
    </source>
</reference>
<dbReference type="AlphaFoldDB" id="F4KU38"/>
<dbReference type="RefSeq" id="WP_013764687.1">
    <property type="nucleotide sequence ID" value="NC_015510.1"/>
</dbReference>
<accession>F4KU38</accession>
<reference key="2">
    <citation type="submission" date="2011-04" db="EMBL/GenBank/DDBJ databases">
        <title>Complete sequence of chromosome of Haliscomenobacter hydrossis DSM 1100.</title>
        <authorList>
            <consortium name="US DOE Joint Genome Institute (JGI-PGF)"/>
            <person name="Lucas S."/>
            <person name="Han J."/>
            <person name="Lapidus A."/>
            <person name="Bruce D."/>
            <person name="Goodwin L."/>
            <person name="Pitluck S."/>
            <person name="Peters L."/>
            <person name="Kyrpides N."/>
            <person name="Mavromatis K."/>
            <person name="Ivanova N."/>
            <person name="Ovchinnikova G."/>
            <person name="Pagani I."/>
            <person name="Daligault H."/>
            <person name="Detter J.C."/>
            <person name="Han C."/>
            <person name="Land M."/>
            <person name="Hauser L."/>
            <person name="Markowitz V."/>
            <person name="Cheng J.-F."/>
            <person name="Hugenholtz P."/>
            <person name="Woyke T."/>
            <person name="Wu D."/>
            <person name="Verbarg S."/>
            <person name="Frueling A."/>
            <person name="Brambilla E."/>
            <person name="Klenk H.-P."/>
            <person name="Eisen J.A."/>
        </authorList>
    </citation>
    <scope>NUCLEOTIDE SEQUENCE</scope>
    <source>
        <strain>DSM 1100</strain>
    </source>
</reference>
<protein>
    <recommendedName>
        <fullName evidence="3">NurA domain-containing protein</fullName>
    </recommendedName>
</protein>
<dbReference type="Proteomes" id="UP000008461">
    <property type="component" value="Chromosome"/>
</dbReference>